<accession>A0ABD1BY42</accession>
<sequence>MICRPFNGEQKLNAMYIESVWRIGIQLEGEEERGGVKRAVKRLIVEEEGACMRERAHGLREKIKASVRCGGASYNALDELVKFLNTE</sequence>
<dbReference type="SUPFAM" id="SSF53756">
    <property type="entry name" value="UDP-Glycosyltransferase/glycogen phosphorylase"/>
    <property type="match status" value="1"/>
</dbReference>
<dbReference type="Gene3D" id="3.40.50.2000">
    <property type="entry name" value="Glycogen Phosphorylase B"/>
    <property type="match status" value="2"/>
</dbReference>
<protein>
    <submittedName>
        <fullName evidence="1">UDP-glycosyltransferase 76E5</fullName>
    </submittedName>
</protein>
<comment type="caution">
    <text evidence="1">The sequence shown here is derived from an EMBL/GenBank/DDBJ whole genome shotgun (WGS) entry which is preliminary data.</text>
</comment>
<dbReference type="PANTHER" id="PTHR48045">
    <property type="entry name" value="UDP-GLYCOSYLTRANSFERASE 72B1"/>
    <property type="match status" value="1"/>
</dbReference>
<proteinExistence type="predicted"/>
<reference evidence="1 2" key="1">
    <citation type="submission" date="2024-04" db="EMBL/GenBank/DDBJ databases">
        <title>Genome assembly C_amara_ONT_v2.</title>
        <authorList>
            <person name="Yant L."/>
            <person name="Moore C."/>
            <person name="Slenker M."/>
        </authorList>
    </citation>
    <scope>NUCLEOTIDE SEQUENCE [LARGE SCALE GENOMIC DNA]</scope>
    <source>
        <tissue evidence="1">Leaf</tissue>
    </source>
</reference>
<evidence type="ECO:0000313" key="1">
    <source>
        <dbReference type="EMBL" id="KAL1222095.1"/>
    </source>
</evidence>
<dbReference type="PANTHER" id="PTHR48045:SF30">
    <property type="entry name" value="UDP-GLYCOSYLTRANSFERASE 76H1-LIKE"/>
    <property type="match status" value="1"/>
</dbReference>
<evidence type="ECO:0000313" key="2">
    <source>
        <dbReference type="Proteomes" id="UP001558713"/>
    </source>
</evidence>
<gene>
    <name evidence="1" type="ORF">V5N11_025550</name>
</gene>
<dbReference type="AlphaFoldDB" id="A0ABD1BY42"/>
<dbReference type="EMBL" id="JBANAX010000109">
    <property type="protein sequence ID" value="KAL1222095.1"/>
    <property type="molecule type" value="Genomic_DNA"/>
</dbReference>
<keyword evidence="2" id="KW-1185">Reference proteome</keyword>
<name>A0ABD1BY42_CARAN</name>
<dbReference type="Proteomes" id="UP001558713">
    <property type="component" value="Unassembled WGS sequence"/>
</dbReference>
<organism evidence="1 2">
    <name type="scientific">Cardamine amara subsp. amara</name>
    <dbReference type="NCBI Taxonomy" id="228776"/>
    <lineage>
        <taxon>Eukaryota</taxon>
        <taxon>Viridiplantae</taxon>
        <taxon>Streptophyta</taxon>
        <taxon>Embryophyta</taxon>
        <taxon>Tracheophyta</taxon>
        <taxon>Spermatophyta</taxon>
        <taxon>Magnoliopsida</taxon>
        <taxon>eudicotyledons</taxon>
        <taxon>Gunneridae</taxon>
        <taxon>Pentapetalae</taxon>
        <taxon>rosids</taxon>
        <taxon>malvids</taxon>
        <taxon>Brassicales</taxon>
        <taxon>Brassicaceae</taxon>
        <taxon>Cardamineae</taxon>
        <taxon>Cardamine</taxon>
    </lineage>
</organism>